<proteinExistence type="predicted"/>
<evidence type="ECO:0000313" key="5">
    <source>
        <dbReference type="Proteomes" id="UP001262410"/>
    </source>
</evidence>
<evidence type="ECO:0000259" key="3">
    <source>
        <dbReference type="Pfam" id="PF13193"/>
    </source>
</evidence>
<name>A0ABU1JXR8_9PROT</name>
<dbReference type="Pfam" id="PF13193">
    <property type="entry name" value="AMP-binding_C"/>
    <property type="match status" value="1"/>
</dbReference>
<keyword evidence="1" id="KW-0472">Membrane</keyword>
<dbReference type="InterPro" id="IPR042099">
    <property type="entry name" value="ANL_N_sf"/>
</dbReference>
<dbReference type="InterPro" id="IPR020845">
    <property type="entry name" value="AMP-binding_CS"/>
</dbReference>
<dbReference type="SUPFAM" id="SSF56801">
    <property type="entry name" value="Acetyl-CoA synthetase-like"/>
    <property type="match status" value="1"/>
</dbReference>
<dbReference type="RefSeq" id="WP_309799191.1">
    <property type="nucleotide sequence ID" value="NZ_JAVDPW010000010.1"/>
</dbReference>
<dbReference type="InterPro" id="IPR000873">
    <property type="entry name" value="AMP-dep_synth/lig_dom"/>
</dbReference>
<dbReference type="PANTHER" id="PTHR43767:SF1">
    <property type="entry name" value="NONRIBOSOMAL PEPTIDE SYNTHASE PES1 (EUROFUNG)-RELATED"/>
    <property type="match status" value="1"/>
</dbReference>
<feature type="transmembrane region" description="Helical" evidence="1">
    <location>
        <begin position="68"/>
        <end position="87"/>
    </location>
</feature>
<gene>
    <name evidence="4" type="ORF">E9232_005329</name>
</gene>
<dbReference type="GO" id="GO:0016874">
    <property type="term" value="F:ligase activity"/>
    <property type="evidence" value="ECO:0007669"/>
    <property type="project" value="UniProtKB-KW"/>
</dbReference>
<dbReference type="Proteomes" id="UP001262410">
    <property type="component" value="Unassembled WGS sequence"/>
</dbReference>
<feature type="domain" description="AMP-binding enzyme C-terminal" evidence="3">
    <location>
        <begin position="413"/>
        <end position="488"/>
    </location>
</feature>
<feature type="domain" description="AMP-dependent synthetase/ligase" evidence="2">
    <location>
        <begin position="9"/>
        <end position="363"/>
    </location>
</feature>
<evidence type="ECO:0000259" key="2">
    <source>
        <dbReference type="Pfam" id="PF00501"/>
    </source>
</evidence>
<evidence type="ECO:0000313" key="4">
    <source>
        <dbReference type="EMBL" id="MDR6292784.1"/>
    </source>
</evidence>
<reference evidence="4 5" key="1">
    <citation type="submission" date="2023-07" db="EMBL/GenBank/DDBJ databases">
        <title>Sorghum-associated microbial communities from plants grown in Nebraska, USA.</title>
        <authorList>
            <person name="Schachtman D."/>
        </authorList>
    </citation>
    <scope>NUCLEOTIDE SEQUENCE [LARGE SCALE GENOMIC DNA]</scope>
    <source>
        <strain evidence="4 5">584</strain>
    </source>
</reference>
<comment type="caution">
    <text evidence="4">The sequence shown here is derived from an EMBL/GenBank/DDBJ whole genome shotgun (WGS) entry which is preliminary data.</text>
</comment>
<dbReference type="PANTHER" id="PTHR43767">
    <property type="entry name" value="LONG-CHAIN-FATTY-ACID--COA LIGASE"/>
    <property type="match status" value="1"/>
</dbReference>
<sequence length="505" mass="54500">MTFTPIAALRHSAETQPDSVAFVSGEDTWTYQRLAQEAGDLALGIAARGVRPGDRVVLHMVNRPEMVVAYYACFLVGAIAVPFRTAFKAAELIPLLERLRPALYIGDADLYARIAAVDRAVLASDRRFVIGAGADDGRAQPWTVLFGDTNGAPVPDTVDAHAPAVLITTSGTTGQPKLVIHTPSTLGAGAESLANWGLDGSHVAVMATAMGHASGLFTFLGYVRFGVPFILLDRFDPDVVLDVVERHRCTWLLAMPYMFGLLFERQKVQPRNVASLRSCITGGDVCPQQLQDQFPAVFGCPLHSIWAATETIAAMAYRPVSGPACRIVKGAQVRLVDDRGLPVRRGEIGELLVRGPDVSIGYWAGPGAVEGAPRHGWYQTGDLMRQDEAGDLWFVSRKKELIIRGGTNISPVEIEEALAAHPAVRTAAAVGVADAVLGQRVAGFVQLEPGARTTSREILADVTARLADYKVPEWLEIVEEIPRNNLGKIDRRSLLMMIEQLKGAA</sequence>
<dbReference type="InterPro" id="IPR045851">
    <property type="entry name" value="AMP-bd_C_sf"/>
</dbReference>
<keyword evidence="1" id="KW-1133">Transmembrane helix</keyword>
<dbReference type="EMBL" id="JAVDPW010000010">
    <property type="protein sequence ID" value="MDR6292784.1"/>
    <property type="molecule type" value="Genomic_DNA"/>
</dbReference>
<keyword evidence="5" id="KW-1185">Reference proteome</keyword>
<dbReference type="InterPro" id="IPR025110">
    <property type="entry name" value="AMP-bd_C"/>
</dbReference>
<dbReference type="Gene3D" id="3.40.50.12780">
    <property type="entry name" value="N-terminal domain of ligase-like"/>
    <property type="match status" value="1"/>
</dbReference>
<accession>A0ABU1JXR8</accession>
<keyword evidence="4" id="KW-0436">Ligase</keyword>
<protein>
    <submittedName>
        <fullName evidence="4">Acyl-CoA synthetase (AMP-forming)/AMP-acid ligase II</fullName>
    </submittedName>
</protein>
<organism evidence="4 5">
    <name type="scientific">Inquilinus ginsengisoli</name>
    <dbReference type="NCBI Taxonomy" id="363840"/>
    <lineage>
        <taxon>Bacteria</taxon>
        <taxon>Pseudomonadati</taxon>
        <taxon>Pseudomonadota</taxon>
        <taxon>Alphaproteobacteria</taxon>
        <taxon>Rhodospirillales</taxon>
        <taxon>Rhodospirillaceae</taxon>
        <taxon>Inquilinus</taxon>
    </lineage>
</organism>
<dbReference type="Gene3D" id="3.30.300.30">
    <property type="match status" value="1"/>
</dbReference>
<dbReference type="PROSITE" id="PS00455">
    <property type="entry name" value="AMP_BINDING"/>
    <property type="match status" value="1"/>
</dbReference>
<dbReference type="InterPro" id="IPR050237">
    <property type="entry name" value="ATP-dep_AMP-bd_enzyme"/>
</dbReference>
<evidence type="ECO:0000256" key="1">
    <source>
        <dbReference type="SAM" id="Phobius"/>
    </source>
</evidence>
<keyword evidence="1" id="KW-0812">Transmembrane</keyword>
<dbReference type="Pfam" id="PF00501">
    <property type="entry name" value="AMP-binding"/>
    <property type="match status" value="1"/>
</dbReference>